<dbReference type="RefSeq" id="WP_092816182.1">
    <property type="nucleotide sequence ID" value="NZ_FNWU01000002.1"/>
</dbReference>
<evidence type="ECO:0000313" key="9">
    <source>
        <dbReference type="EMBL" id="SEH47040.1"/>
    </source>
</evidence>
<dbReference type="EMBL" id="FNWU01000002">
    <property type="protein sequence ID" value="SEH47040.1"/>
    <property type="molecule type" value="Genomic_DNA"/>
</dbReference>
<evidence type="ECO:0000256" key="6">
    <source>
        <dbReference type="ARBA" id="ARBA00023136"/>
    </source>
</evidence>
<dbReference type="CDD" id="cd13956">
    <property type="entry name" value="PT_UbiA"/>
    <property type="match status" value="1"/>
</dbReference>
<feature type="transmembrane region" description="Helical" evidence="8">
    <location>
        <begin position="249"/>
        <end position="269"/>
    </location>
</feature>
<reference evidence="9 10" key="1">
    <citation type="submission" date="2016-10" db="EMBL/GenBank/DDBJ databases">
        <authorList>
            <person name="de Groot N.N."/>
        </authorList>
    </citation>
    <scope>NUCLEOTIDE SEQUENCE [LARGE SCALE GENOMIC DNA]</scope>
    <source>
        <strain evidence="9 10">IBRC-M10418</strain>
    </source>
</reference>
<comment type="subcellular location">
    <subcellularLocation>
        <location evidence="1">Membrane</location>
        <topology evidence="1">Multi-pass membrane protein</topology>
    </subcellularLocation>
</comment>
<protein>
    <submittedName>
        <fullName evidence="9">Lycopene cyclase domain-containing protein</fullName>
    </submittedName>
</protein>
<accession>A0A1H6ICK6</accession>
<keyword evidence="5 8" id="KW-1133">Transmembrane helix</keyword>
<name>A0A1H6ICK6_9EURY</name>
<evidence type="ECO:0000256" key="5">
    <source>
        <dbReference type="ARBA" id="ARBA00022989"/>
    </source>
</evidence>
<evidence type="ECO:0000256" key="3">
    <source>
        <dbReference type="ARBA" id="ARBA00022692"/>
    </source>
</evidence>
<dbReference type="GO" id="GO:0016117">
    <property type="term" value="P:carotenoid biosynthetic process"/>
    <property type="evidence" value="ECO:0007669"/>
    <property type="project" value="UniProtKB-KW"/>
</dbReference>
<dbReference type="GO" id="GO:0045436">
    <property type="term" value="F:lycopene beta cyclase activity"/>
    <property type="evidence" value="ECO:0007669"/>
    <property type="project" value="UniProtKB-ARBA"/>
</dbReference>
<feature type="transmembrane region" description="Helical" evidence="8">
    <location>
        <begin position="180"/>
        <end position="197"/>
    </location>
</feature>
<keyword evidence="6 8" id="KW-0472">Membrane</keyword>
<gene>
    <name evidence="9" type="ORF">SAMN05192561_102229</name>
</gene>
<proteinExistence type="predicted"/>
<comment type="pathway">
    <text evidence="2">Carotenoid biosynthesis.</text>
</comment>
<dbReference type="AlphaFoldDB" id="A0A1H6ICK6"/>
<dbReference type="NCBIfam" id="TIGR03462">
    <property type="entry name" value="CarR_dom_SF"/>
    <property type="match status" value="1"/>
</dbReference>
<dbReference type="OrthoDB" id="199516at2157"/>
<evidence type="ECO:0000256" key="1">
    <source>
        <dbReference type="ARBA" id="ARBA00004141"/>
    </source>
</evidence>
<dbReference type="GO" id="GO:0016872">
    <property type="term" value="F:intramolecular lyase activity"/>
    <property type="evidence" value="ECO:0007669"/>
    <property type="project" value="InterPro"/>
</dbReference>
<dbReference type="Proteomes" id="UP000199215">
    <property type="component" value="Unassembled WGS sequence"/>
</dbReference>
<feature type="transmembrane region" description="Helical" evidence="8">
    <location>
        <begin position="276"/>
        <end position="295"/>
    </location>
</feature>
<evidence type="ECO:0000256" key="8">
    <source>
        <dbReference type="SAM" id="Phobius"/>
    </source>
</evidence>
<feature type="transmembrane region" description="Helical" evidence="8">
    <location>
        <begin position="307"/>
        <end position="329"/>
    </location>
</feature>
<dbReference type="STRING" id="1267564.SAMN05192561_102229"/>
<evidence type="ECO:0000313" key="10">
    <source>
        <dbReference type="Proteomes" id="UP000199215"/>
    </source>
</evidence>
<keyword evidence="10" id="KW-1185">Reference proteome</keyword>
<sequence>MVFARTATGFRADVGALASQIHPVFMLPPIAASLFGAIVAGAPSIPAGAVHALAAFFAVYTAHVKDGYVDFHLRGEDDDHPMTADGCRIALLGASGGFVICLLGVGALAGSTAAALTFPMWVIGYLHAPQLDTTPLGSTMGYPTGIAVAMVGGHVVQTGVVPAGVAQAGTIGTPGDPTTILAFAAVFLVVLTGVKVVDDESDHAYDASIDKRTVAVLIGPERARRLAYGLFGLGGTMVLWGTVSGVFPASAPVAVAVFATVAMVAYRAPSTLATMLLIRGTYLFLALLVVATWYRPLDPVGLPDVTALGPVTYLATEVLFGTVAVALLYRANALRRAAVTIAAIYPVAYVWDWYTLEVDVFAIVTRTGIDLFGIPIEEHVFMVVVPAFVLGVHETIQSMDAGAGS</sequence>
<feature type="transmembrane region" description="Helical" evidence="8">
    <location>
        <begin position="98"/>
        <end position="123"/>
    </location>
</feature>
<keyword evidence="3 8" id="KW-0812">Transmembrane</keyword>
<keyword evidence="4" id="KW-0125">Carotenoid biosynthesis</keyword>
<evidence type="ECO:0000256" key="4">
    <source>
        <dbReference type="ARBA" id="ARBA00022746"/>
    </source>
</evidence>
<organism evidence="9 10">
    <name type="scientific">Halopenitus malekzadehii</name>
    <dbReference type="NCBI Taxonomy" id="1267564"/>
    <lineage>
        <taxon>Archaea</taxon>
        <taxon>Methanobacteriati</taxon>
        <taxon>Methanobacteriota</taxon>
        <taxon>Stenosarchaea group</taxon>
        <taxon>Halobacteria</taxon>
        <taxon>Halobacteriales</taxon>
        <taxon>Haloferacaceae</taxon>
        <taxon>Halopenitus</taxon>
    </lineage>
</organism>
<evidence type="ECO:0000256" key="2">
    <source>
        <dbReference type="ARBA" id="ARBA00004829"/>
    </source>
</evidence>
<dbReference type="GO" id="GO:0016020">
    <property type="term" value="C:membrane"/>
    <property type="evidence" value="ECO:0007669"/>
    <property type="project" value="UniProtKB-SubCell"/>
</dbReference>
<evidence type="ECO:0000256" key="7">
    <source>
        <dbReference type="ARBA" id="ARBA00023235"/>
    </source>
</evidence>
<keyword evidence="7" id="KW-0413">Isomerase</keyword>
<dbReference type="InterPro" id="IPR017825">
    <property type="entry name" value="Lycopene_cyclase_dom"/>
</dbReference>